<evidence type="ECO:0000313" key="4">
    <source>
        <dbReference type="EMBL" id="RAP73638.1"/>
    </source>
</evidence>
<reference evidence="4 5" key="1">
    <citation type="submission" date="2018-06" db="EMBL/GenBank/DDBJ databases">
        <title>Paenibacillus montanisoli sp. nov., isolated from mountain area soil.</title>
        <authorList>
            <person name="Wu M."/>
        </authorList>
    </citation>
    <scope>NUCLEOTIDE SEQUENCE [LARGE SCALE GENOMIC DNA]</scope>
    <source>
        <strain evidence="4 5">RA17</strain>
    </source>
</reference>
<dbReference type="RefSeq" id="WP_112885221.1">
    <property type="nucleotide sequence ID" value="NZ_QLUW01000006.1"/>
</dbReference>
<dbReference type="SUPFAM" id="SSF51735">
    <property type="entry name" value="NAD(P)-binding Rossmann-fold domains"/>
    <property type="match status" value="1"/>
</dbReference>
<dbReference type="OrthoDB" id="9815825at2"/>
<accession>A0A328TSY5</accession>
<dbReference type="EMBL" id="QLUW01000006">
    <property type="protein sequence ID" value="RAP73638.1"/>
    <property type="molecule type" value="Genomic_DNA"/>
</dbReference>
<dbReference type="AlphaFoldDB" id="A0A328TSY5"/>
<dbReference type="InterPro" id="IPR050463">
    <property type="entry name" value="Gfo/Idh/MocA_oxidrdct_glycsds"/>
</dbReference>
<dbReference type="PANTHER" id="PTHR43818:SF11">
    <property type="entry name" value="BCDNA.GH03377"/>
    <property type="match status" value="1"/>
</dbReference>
<name>A0A328TSY5_9BACL</name>
<dbReference type="Gene3D" id="3.30.360.10">
    <property type="entry name" value="Dihydrodipicolinate Reductase, domain 2"/>
    <property type="match status" value="1"/>
</dbReference>
<dbReference type="Pfam" id="PF22725">
    <property type="entry name" value="GFO_IDH_MocA_C3"/>
    <property type="match status" value="1"/>
</dbReference>
<dbReference type="InterPro" id="IPR055170">
    <property type="entry name" value="GFO_IDH_MocA-like_dom"/>
</dbReference>
<protein>
    <submittedName>
        <fullName evidence="4">Gfo/Idh/MocA family oxidoreductase</fullName>
    </submittedName>
</protein>
<dbReference type="SUPFAM" id="SSF55347">
    <property type="entry name" value="Glyceraldehyde-3-phosphate dehydrogenase-like, C-terminal domain"/>
    <property type="match status" value="1"/>
</dbReference>
<evidence type="ECO:0000259" key="2">
    <source>
        <dbReference type="Pfam" id="PF01408"/>
    </source>
</evidence>
<organism evidence="4 5">
    <name type="scientific">Paenibacillus montanisoli</name>
    <dbReference type="NCBI Taxonomy" id="2081970"/>
    <lineage>
        <taxon>Bacteria</taxon>
        <taxon>Bacillati</taxon>
        <taxon>Bacillota</taxon>
        <taxon>Bacilli</taxon>
        <taxon>Bacillales</taxon>
        <taxon>Paenibacillaceae</taxon>
        <taxon>Paenibacillus</taxon>
    </lineage>
</organism>
<evidence type="ECO:0000256" key="1">
    <source>
        <dbReference type="ARBA" id="ARBA00023002"/>
    </source>
</evidence>
<feature type="domain" description="Gfo/Idh/MocA-like oxidoreductase N-terminal" evidence="2">
    <location>
        <begin position="5"/>
        <end position="121"/>
    </location>
</feature>
<evidence type="ECO:0000313" key="5">
    <source>
        <dbReference type="Proteomes" id="UP000249260"/>
    </source>
</evidence>
<dbReference type="GO" id="GO:0016491">
    <property type="term" value="F:oxidoreductase activity"/>
    <property type="evidence" value="ECO:0007669"/>
    <property type="project" value="UniProtKB-KW"/>
</dbReference>
<dbReference type="InterPro" id="IPR000683">
    <property type="entry name" value="Gfo/Idh/MocA-like_OxRdtase_N"/>
</dbReference>
<dbReference type="Gene3D" id="3.40.50.720">
    <property type="entry name" value="NAD(P)-binding Rossmann-like Domain"/>
    <property type="match status" value="1"/>
</dbReference>
<dbReference type="Proteomes" id="UP000249260">
    <property type="component" value="Unassembled WGS sequence"/>
</dbReference>
<feature type="domain" description="GFO/IDH/MocA-like oxidoreductase" evidence="3">
    <location>
        <begin position="133"/>
        <end position="268"/>
    </location>
</feature>
<evidence type="ECO:0000259" key="3">
    <source>
        <dbReference type="Pfam" id="PF22725"/>
    </source>
</evidence>
<sequence length="370" mass="39897">MRKTKVGVIGSGAISGIYLENCTGMFGGVLEVVAIADLFIETAQKRAEEFGIPKACSVEELLAIPEIEIVINLTSPTVHTEVNLQILNAGKHVYAEKPFALTREDADRVLNLAQEKGLRVGIAPDTFLGAGLQTSRKLIEDGWIGTPYAASGLIIMGNAYDAMRPQFHNYLQTGWDPLFDMAPYYLTAFVNLLGPVRKVSGSVGNVNREFTVTNPKSPRYGETVPVTAPMHASALLEFDGGVSATLQVGKESFGYTPRLEIYGTEGNLVVNDPNMFDGAVILQQANGTVKEFPYSHGFSKNSRGIGVADMAYAIQSGRPHRASGELSRHVLDVTLGILDSAESGKHIAVTAPCDRPAPLPLGLRYNQLDF</sequence>
<proteinExistence type="predicted"/>
<dbReference type="InterPro" id="IPR036291">
    <property type="entry name" value="NAD(P)-bd_dom_sf"/>
</dbReference>
<dbReference type="GO" id="GO:0000166">
    <property type="term" value="F:nucleotide binding"/>
    <property type="evidence" value="ECO:0007669"/>
    <property type="project" value="InterPro"/>
</dbReference>
<keyword evidence="1" id="KW-0560">Oxidoreductase</keyword>
<comment type="caution">
    <text evidence="4">The sequence shown here is derived from an EMBL/GenBank/DDBJ whole genome shotgun (WGS) entry which is preliminary data.</text>
</comment>
<keyword evidence="5" id="KW-1185">Reference proteome</keyword>
<dbReference type="Pfam" id="PF01408">
    <property type="entry name" value="GFO_IDH_MocA"/>
    <property type="match status" value="1"/>
</dbReference>
<dbReference type="PANTHER" id="PTHR43818">
    <property type="entry name" value="BCDNA.GH03377"/>
    <property type="match status" value="1"/>
</dbReference>
<gene>
    <name evidence="4" type="ORF">DL346_25550</name>
</gene>